<dbReference type="HOGENOM" id="CLU_469495_0_0_1"/>
<evidence type="ECO:0000313" key="2">
    <source>
        <dbReference type="EMBL" id="ELU02774.1"/>
    </source>
</evidence>
<keyword evidence="4" id="KW-1185">Reference proteome</keyword>
<protein>
    <submittedName>
        <fullName evidence="2 3">Uncharacterized protein</fullName>
    </submittedName>
</protein>
<dbReference type="Proteomes" id="UP000014760">
    <property type="component" value="Unassembled WGS sequence"/>
</dbReference>
<name>R7U9V8_CAPTE</name>
<keyword evidence="1" id="KW-0175">Coiled coil</keyword>
<dbReference type="AlphaFoldDB" id="R7U9V8"/>
<reference evidence="4" key="1">
    <citation type="submission" date="2012-12" db="EMBL/GenBank/DDBJ databases">
        <authorList>
            <person name="Hellsten U."/>
            <person name="Grimwood J."/>
            <person name="Chapman J.A."/>
            <person name="Shapiro H."/>
            <person name="Aerts A."/>
            <person name="Otillar R.P."/>
            <person name="Terry A.Y."/>
            <person name="Boore J.L."/>
            <person name="Simakov O."/>
            <person name="Marletaz F."/>
            <person name="Cho S.-J."/>
            <person name="Edsinger-Gonzales E."/>
            <person name="Havlak P."/>
            <person name="Kuo D.-H."/>
            <person name="Larsson T."/>
            <person name="Lv J."/>
            <person name="Arendt D."/>
            <person name="Savage R."/>
            <person name="Osoegawa K."/>
            <person name="de Jong P."/>
            <person name="Lindberg D.R."/>
            <person name="Seaver E.C."/>
            <person name="Weisblat D.A."/>
            <person name="Putnam N.H."/>
            <person name="Grigoriev I.V."/>
            <person name="Rokhsar D.S."/>
        </authorList>
    </citation>
    <scope>NUCLEOTIDE SEQUENCE</scope>
    <source>
        <strain evidence="4">I ESC-2004</strain>
    </source>
</reference>
<gene>
    <name evidence="2" type="ORF">CAPTEDRAFT_215556</name>
</gene>
<dbReference type="EMBL" id="AMQN01008700">
    <property type="status" value="NOT_ANNOTATED_CDS"/>
    <property type="molecule type" value="Genomic_DNA"/>
</dbReference>
<dbReference type="InterPro" id="IPR010281">
    <property type="entry name" value="DUF885"/>
</dbReference>
<dbReference type="PANTHER" id="PTHR33361">
    <property type="entry name" value="GLR0591 PROTEIN"/>
    <property type="match status" value="1"/>
</dbReference>
<evidence type="ECO:0000256" key="1">
    <source>
        <dbReference type="SAM" id="Coils"/>
    </source>
</evidence>
<dbReference type="OrthoDB" id="5959877at2759"/>
<dbReference type="PANTHER" id="PTHR33361:SF2">
    <property type="entry name" value="DUF885 DOMAIN-CONTAINING PROTEIN"/>
    <property type="match status" value="1"/>
</dbReference>
<dbReference type="EnsemblMetazoa" id="CapteT215556">
    <property type="protein sequence ID" value="CapteP215556"/>
    <property type="gene ID" value="CapteG215556"/>
</dbReference>
<feature type="coiled-coil region" evidence="1">
    <location>
        <begin position="33"/>
        <end position="60"/>
    </location>
</feature>
<reference evidence="3" key="3">
    <citation type="submission" date="2015-06" db="UniProtKB">
        <authorList>
            <consortium name="EnsemblMetazoa"/>
        </authorList>
    </citation>
    <scope>IDENTIFICATION</scope>
</reference>
<accession>R7U9V8</accession>
<proteinExistence type="predicted"/>
<reference evidence="2 4" key="2">
    <citation type="journal article" date="2013" name="Nature">
        <title>Insights into bilaterian evolution from three spiralian genomes.</title>
        <authorList>
            <person name="Simakov O."/>
            <person name="Marletaz F."/>
            <person name="Cho S.J."/>
            <person name="Edsinger-Gonzales E."/>
            <person name="Havlak P."/>
            <person name="Hellsten U."/>
            <person name="Kuo D.H."/>
            <person name="Larsson T."/>
            <person name="Lv J."/>
            <person name="Arendt D."/>
            <person name="Savage R."/>
            <person name="Osoegawa K."/>
            <person name="de Jong P."/>
            <person name="Grimwood J."/>
            <person name="Chapman J.A."/>
            <person name="Shapiro H."/>
            <person name="Aerts A."/>
            <person name="Otillar R.P."/>
            <person name="Terry A.Y."/>
            <person name="Boore J.L."/>
            <person name="Grigoriev I.V."/>
            <person name="Lindberg D.R."/>
            <person name="Seaver E.C."/>
            <person name="Weisblat D.A."/>
            <person name="Putnam N.H."/>
            <person name="Rokhsar D.S."/>
        </authorList>
    </citation>
    <scope>NUCLEOTIDE SEQUENCE</scope>
    <source>
        <strain evidence="2 4">I ESC-2004</strain>
    </source>
</reference>
<evidence type="ECO:0000313" key="4">
    <source>
        <dbReference type="Proteomes" id="UP000014760"/>
    </source>
</evidence>
<dbReference type="EMBL" id="KB303777">
    <property type="protein sequence ID" value="ELU02774.1"/>
    <property type="molecule type" value="Genomic_DNA"/>
</dbReference>
<organism evidence="2">
    <name type="scientific">Capitella teleta</name>
    <name type="common">Polychaete worm</name>
    <dbReference type="NCBI Taxonomy" id="283909"/>
    <lineage>
        <taxon>Eukaryota</taxon>
        <taxon>Metazoa</taxon>
        <taxon>Spiralia</taxon>
        <taxon>Lophotrochozoa</taxon>
        <taxon>Annelida</taxon>
        <taxon>Polychaeta</taxon>
        <taxon>Sedentaria</taxon>
        <taxon>Scolecida</taxon>
        <taxon>Capitellidae</taxon>
        <taxon>Capitella</taxon>
    </lineage>
</organism>
<sequence length="603" mass="70227">MANSRAILRLGRWVFVNVVLFYIFLPDKAYRLSAVSEEKARRVQERIEEFLEKVKEFEKIEELSDVTRIQIMRLEFALNTSLDLYQYRQILNQHPFGKRPNSFFDQATSMKEVREIMNRLRSLPSSVNHAIEQMKVAATSGIVMDNSTFQRVTENICIEQNWCTFDDQYLFQLANPKSEIERQLIANATILAAKTDSVVCSRLTEYFCNEHAAQVRTNISLSAIPRGREFYEAVLRKSTTSNLTPAEIHALGRSEIERIKKEMERIKTDEGFNGTLKEYMTTVKNNADSYIHDEQEFKDAFISLVDVLDEKSSKFTYPRIIPPLYLPGMPGLSGWPSWPLYKSFVEVFISDDPLLRWQNVSAAWRFIEERNCQSGVSTGRRYWTGKGKFFLTDERGAIISEHCFEVINQEELLIVALFRSVLILRETKEWKSHLEECSKTKWFERYDIEMLRAARLVFETGIHYYGLGHELNDDEIEMIFVRRWSKEEARDFIMEHTTLTSQRASVEAASYKIGELKIWELRRLAEEKLGMGCAVKGDRFDLREFNHQVLIVNRVPLDALEYYITRWLNATVAQSANHSMKELSCFLTMMACAVVAMATWQSL</sequence>
<evidence type="ECO:0000313" key="3">
    <source>
        <dbReference type="EnsemblMetazoa" id="CapteP215556"/>
    </source>
</evidence>
<dbReference type="Pfam" id="PF05960">
    <property type="entry name" value="DUF885"/>
    <property type="match status" value="2"/>
</dbReference>